<proteinExistence type="predicted"/>
<keyword evidence="2" id="KW-1185">Reference proteome</keyword>
<dbReference type="RefSeq" id="XP_027616367.1">
    <property type="nucleotide sequence ID" value="XM_027760566.1"/>
</dbReference>
<evidence type="ECO:0000313" key="2">
    <source>
        <dbReference type="Proteomes" id="UP000287166"/>
    </source>
</evidence>
<reference evidence="1 2" key="1">
    <citation type="journal article" date="2018" name="Sci. Rep.">
        <title>Genome sequence of the cauliflower mushroom Sparassis crispa (Hanabiratake) and its association with beneficial usage.</title>
        <authorList>
            <person name="Kiyama R."/>
            <person name="Furutani Y."/>
            <person name="Kawaguchi K."/>
            <person name="Nakanishi T."/>
        </authorList>
    </citation>
    <scope>NUCLEOTIDE SEQUENCE [LARGE SCALE GENOMIC DNA]</scope>
</reference>
<organism evidence="1 2">
    <name type="scientific">Sparassis crispa</name>
    <dbReference type="NCBI Taxonomy" id="139825"/>
    <lineage>
        <taxon>Eukaryota</taxon>
        <taxon>Fungi</taxon>
        <taxon>Dikarya</taxon>
        <taxon>Basidiomycota</taxon>
        <taxon>Agaricomycotina</taxon>
        <taxon>Agaricomycetes</taxon>
        <taxon>Polyporales</taxon>
        <taxon>Sparassidaceae</taxon>
        <taxon>Sparassis</taxon>
    </lineage>
</organism>
<evidence type="ECO:0000313" key="1">
    <source>
        <dbReference type="EMBL" id="GBE85454.1"/>
    </source>
</evidence>
<name>A0A401GUP6_9APHY</name>
<sequence>MEQYGQYCLDFYHVDKRIPVNTPDGYEISPVSHPGVYTFGGKLVSRETAMRVGRQSLRPGAEKYSTPEGSRLVLTRAGESPFQFEIPFRPVQHQVEFAQPLAVLT</sequence>
<comment type="caution">
    <text evidence="1">The sequence shown here is derived from an EMBL/GenBank/DDBJ whole genome shotgun (WGS) entry which is preliminary data.</text>
</comment>
<dbReference type="EMBL" id="BFAD01000007">
    <property type="protein sequence ID" value="GBE85454.1"/>
    <property type="molecule type" value="Genomic_DNA"/>
</dbReference>
<dbReference type="InParanoid" id="A0A401GUP6"/>
<dbReference type="Proteomes" id="UP000287166">
    <property type="component" value="Unassembled WGS sequence"/>
</dbReference>
<dbReference type="AlphaFoldDB" id="A0A401GUP6"/>
<gene>
    <name evidence="1" type="ORF">SCP_0706410</name>
</gene>
<dbReference type="OrthoDB" id="2800028at2759"/>
<dbReference type="GeneID" id="38782371"/>
<protein>
    <submittedName>
        <fullName evidence="1">Uncharacterized protein</fullName>
    </submittedName>
</protein>
<accession>A0A401GUP6</accession>